<comment type="caution">
    <text evidence="2">The sequence shown here is derived from an EMBL/GenBank/DDBJ whole genome shotgun (WGS) entry which is preliminary data.</text>
</comment>
<feature type="region of interest" description="Disordered" evidence="1">
    <location>
        <begin position="1"/>
        <end position="25"/>
    </location>
</feature>
<dbReference type="EMBL" id="JBAMMX010000028">
    <property type="protein sequence ID" value="KAK6912148.1"/>
    <property type="molecule type" value="Genomic_DNA"/>
</dbReference>
<gene>
    <name evidence="2" type="ORF">RJ641_024241</name>
</gene>
<evidence type="ECO:0000313" key="2">
    <source>
        <dbReference type="EMBL" id="KAK6912148.1"/>
    </source>
</evidence>
<keyword evidence="3" id="KW-1185">Reference proteome</keyword>
<organism evidence="2 3">
    <name type="scientific">Dillenia turbinata</name>
    <dbReference type="NCBI Taxonomy" id="194707"/>
    <lineage>
        <taxon>Eukaryota</taxon>
        <taxon>Viridiplantae</taxon>
        <taxon>Streptophyta</taxon>
        <taxon>Embryophyta</taxon>
        <taxon>Tracheophyta</taxon>
        <taxon>Spermatophyta</taxon>
        <taxon>Magnoliopsida</taxon>
        <taxon>eudicotyledons</taxon>
        <taxon>Gunneridae</taxon>
        <taxon>Pentapetalae</taxon>
        <taxon>Dilleniales</taxon>
        <taxon>Dilleniaceae</taxon>
        <taxon>Dillenia</taxon>
    </lineage>
</organism>
<evidence type="ECO:0000313" key="3">
    <source>
        <dbReference type="Proteomes" id="UP001370490"/>
    </source>
</evidence>
<reference evidence="2 3" key="1">
    <citation type="submission" date="2023-12" db="EMBL/GenBank/DDBJ databases">
        <title>A high-quality genome assembly for Dillenia turbinata (Dilleniales).</title>
        <authorList>
            <person name="Chanderbali A."/>
        </authorList>
    </citation>
    <scope>NUCLEOTIDE SEQUENCE [LARGE SCALE GENOMIC DNA]</scope>
    <source>
        <strain evidence="2">LSX21</strain>
        <tissue evidence="2">Leaf</tissue>
    </source>
</reference>
<sequence length="158" mass="17029">MEGFVGAGIRSSKSPDGKERRVKKGLVRSESARAFRRIPSSPPMILNMRNGVDCMRKKPMNKGTKPHPGALDELNIAGSLRDETTTAGSTPTMLAILNNLNKKLQGIESFSGGRIPTKVSTKNLFFIHEAETLSGDSSKLVMFLVTSSPESSGSHLEA</sequence>
<evidence type="ECO:0000256" key="1">
    <source>
        <dbReference type="SAM" id="MobiDB-lite"/>
    </source>
</evidence>
<name>A0AAN8UK72_9MAGN</name>
<dbReference type="PANTHER" id="PTHR33427:SF2">
    <property type="entry name" value="TRICHOHYALIN"/>
    <property type="match status" value="1"/>
</dbReference>
<dbReference type="PANTHER" id="PTHR33427">
    <property type="entry name" value="HNH ENDONUCLEASE"/>
    <property type="match status" value="1"/>
</dbReference>
<accession>A0AAN8UK72</accession>
<dbReference type="Proteomes" id="UP001370490">
    <property type="component" value="Unassembled WGS sequence"/>
</dbReference>
<protein>
    <submittedName>
        <fullName evidence="2">Uncharacterized protein</fullName>
    </submittedName>
</protein>
<dbReference type="AlphaFoldDB" id="A0AAN8UK72"/>
<proteinExistence type="predicted"/>